<comment type="catalytic activity">
    <reaction evidence="1 14 15 16">
        <text>Endonucleolytic cleavage to 5'-phosphomonoester.</text>
        <dbReference type="EC" id="3.1.26.4"/>
    </reaction>
</comment>
<keyword evidence="9 14" id="KW-0540">Nuclease</keyword>
<evidence type="ECO:0000256" key="3">
    <source>
        <dbReference type="ARBA" id="ARBA00004065"/>
    </source>
</evidence>
<feature type="region of interest" description="Disordered" evidence="17">
    <location>
        <begin position="1"/>
        <end position="72"/>
    </location>
</feature>
<dbReference type="NCBIfam" id="NF000595">
    <property type="entry name" value="PRK00015.1-3"/>
    <property type="match status" value="1"/>
</dbReference>
<dbReference type="Proteomes" id="UP000823790">
    <property type="component" value="Unassembled WGS sequence"/>
</dbReference>
<evidence type="ECO:0000256" key="2">
    <source>
        <dbReference type="ARBA" id="ARBA00001946"/>
    </source>
</evidence>
<dbReference type="Gene3D" id="3.30.420.10">
    <property type="entry name" value="Ribonuclease H-like superfamily/Ribonuclease H"/>
    <property type="match status" value="1"/>
</dbReference>
<feature type="binding site" evidence="14 15">
    <location>
        <position position="79"/>
    </location>
    <ligand>
        <name>a divalent metal cation</name>
        <dbReference type="ChEBI" id="CHEBI:60240"/>
    </ligand>
</feature>
<dbReference type="SUPFAM" id="SSF53098">
    <property type="entry name" value="Ribonuclease H-like"/>
    <property type="match status" value="1"/>
</dbReference>
<dbReference type="PANTHER" id="PTHR10954:SF18">
    <property type="entry name" value="RIBONUCLEASE HII"/>
    <property type="match status" value="1"/>
</dbReference>
<sequence>MRPDDLDDAVDLLPLPSGERAGVRGRPSGNVSTARAPTDSPASRGPSPQSSPRRGEEDGLPAPQRKPSPKAKRLIAGVDEAGRGPLAGPLAVAAVILNPRHKIQGLDDSKKLTEARREALYAQIVQRALAWHVVLVDVEEIDRINIFQATMAGMCRAVAGLKVAAHEAWIDGNQLPKALPCPGKAIVGGDALKPAISAASIIAKVTRDRLMCAMDVQHPGYGFAGHKGYSTPEHLAALRRLGPCPLHRRSFAPVKLLFDQGSLF</sequence>
<feature type="compositionally biased region" description="Acidic residues" evidence="17">
    <location>
        <begin position="1"/>
        <end position="10"/>
    </location>
</feature>
<feature type="compositionally biased region" description="Low complexity" evidence="17">
    <location>
        <begin position="40"/>
        <end position="52"/>
    </location>
</feature>
<accession>A0ABS4DK93</accession>
<evidence type="ECO:0000256" key="9">
    <source>
        <dbReference type="ARBA" id="ARBA00022722"/>
    </source>
</evidence>
<comment type="subcellular location">
    <subcellularLocation>
        <location evidence="4 14">Cytoplasm</location>
    </subcellularLocation>
</comment>
<dbReference type="PROSITE" id="PS51975">
    <property type="entry name" value="RNASE_H_2"/>
    <property type="match status" value="1"/>
</dbReference>
<proteinExistence type="inferred from homology"/>
<evidence type="ECO:0000256" key="15">
    <source>
        <dbReference type="PROSITE-ProRule" id="PRU01319"/>
    </source>
</evidence>
<dbReference type="EMBL" id="JAGJRS010000009">
    <property type="protein sequence ID" value="MBP1473472.1"/>
    <property type="molecule type" value="Genomic_DNA"/>
</dbReference>
<comment type="function">
    <text evidence="3 14 16">Endonuclease that specifically degrades the RNA of RNA-DNA hybrids.</text>
</comment>
<dbReference type="InterPro" id="IPR012337">
    <property type="entry name" value="RNaseH-like_sf"/>
</dbReference>
<evidence type="ECO:0000259" key="18">
    <source>
        <dbReference type="PROSITE" id="PS51975"/>
    </source>
</evidence>
<keyword evidence="8 14" id="KW-0963">Cytoplasm</keyword>
<evidence type="ECO:0000256" key="1">
    <source>
        <dbReference type="ARBA" id="ARBA00000077"/>
    </source>
</evidence>
<dbReference type="GO" id="GO:0004523">
    <property type="term" value="F:RNA-DNA hybrid ribonuclease activity"/>
    <property type="evidence" value="ECO:0007669"/>
    <property type="project" value="UniProtKB-EC"/>
</dbReference>
<feature type="domain" description="RNase H type-2" evidence="18">
    <location>
        <begin position="73"/>
        <end position="263"/>
    </location>
</feature>
<keyword evidence="13 14" id="KW-0464">Manganese</keyword>
<keyword evidence="11 14" id="KW-0255">Endonuclease</keyword>
<evidence type="ECO:0000313" key="19">
    <source>
        <dbReference type="EMBL" id="MBP1473472.1"/>
    </source>
</evidence>
<keyword evidence="10 14" id="KW-0479">Metal-binding</keyword>
<comment type="cofactor">
    <cofactor evidence="14 15">
        <name>Mn(2+)</name>
        <dbReference type="ChEBI" id="CHEBI:29035"/>
    </cofactor>
    <cofactor evidence="14 15">
        <name>Mg(2+)</name>
        <dbReference type="ChEBI" id="CHEBI:18420"/>
    </cofactor>
    <text evidence="14 15">Manganese or magnesium. Binds 1 divalent metal ion per monomer in the absence of substrate. May bind a second metal ion after substrate binding.</text>
</comment>
<evidence type="ECO:0000256" key="17">
    <source>
        <dbReference type="SAM" id="MobiDB-lite"/>
    </source>
</evidence>
<dbReference type="Pfam" id="PF01351">
    <property type="entry name" value="RNase_HII"/>
    <property type="match status" value="1"/>
</dbReference>
<dbReference type="InterPro" id="IPR024567">
    <property type="entry name" value="RNase_HII/HIII_dom"/>
</dbReference>
<feature type="binding site" evidence="14 15">
    <location>
        <position position="80"/>
    </location>
    <ligand>
        <name>a divalent metal cation</name>
        <dbReference type="ChEBI" id="CHEBI:60240"/>
    </ligand>
</feature>
<evidence type="ECO:0000256" key="6">
    <source>
        <dbReference type="ARBA" id="ARBA00012180"/>
    </source>
</evidence>
<evidence type="ECO:0000256" key="14">
    <source>
        <dbReference type="HAMAP-Rule" id="MF_00052"/>
    </source>
</evidence>
<dbReference type="PANTHER" id="PTHR10954">
    <property type="entry name" value="RIBONUCLEASE H2 SUBUNIT A"/>
    <property type="match status" value="1"/>
</dbReference>
<dbReference type="InterPro" id="IPR036397">
    <property type="entry name" value="RNaseH_sf"/>
</dbReference>
<gene>
    <name evidence="14 19" type="primary">rnhB</name>
    <name evidence="19" type="ORF">J7I44_04125</name>
</gene>
<evidence type="ECO:0000256" key="12">
    <source>
        <dbReference type="ARBA" id="ARBA00022801"/>
    </source>
</evidence>
<comment type="cofactor">
    <cofactor evidence="2">
        <name>Mg(2+)</name>
        <dbReference type="ChEBI" id="CHEBI:18420"/>
    </cofactor>
</comment>
<keyword evidence="20" id="KW-1185">Reference proteome</keyword>
<evidence type="ECO:0000256" key="16">
    <source>
        <dbReference type="RuleBase" id="RU003515"/>
    </source>
</evidence>
<comment type="caution">
    <text evidence="19">The sequence shown here is derived from an EMBL/GenBank/DDBJ whole genome shotgun (WGS) entry which is preliminary data.</text>
</comment>
<organism evidence="19 20">
    <name type="scientific">Frateuria flava</name>
    <dbReference type="NCBI Taxonomy" id="2821489"/>
    <lineage>
        <taxon>Bacteria</taxon>
        <taxon>Pseudomonadati</taxon>
        <taxon>Pseudomonadota</taxon>
        <taxon>Gammaproteobacteria</taxon>
        <taxon>Lysobacterales</taxon>
        <taxon>Rhodanobacteraceae</taxon>
        <taxon>Frateuria</taxon>
    </lineage>
</organism>
<dbReference type="InterPro" id="IPR001352">
    <property type="entry name" value="RNase_HII/HIII"/>
</dbReference>
<dbReference type="CDD" id="cd07182">
    <property type="entry name" value="RNase_HII_bacteria_HII_like"/>
    <property type="match status" value="1"/>
</dbReference>
<name>A0ABS4DK93_9GAMM</name>
<evidence type="ECO:0000256" key="5">
    <source>
        <dbReference type="ARBA" id="ARBA00007383"/>
    </source>
</evidence>
<feature type="binding site" evidence="14 15">
    <location>
        <position position="171"/>
    </location>
    <ligand>
        <name>a divalent metal cation</name>
        <dbReference type="ChEBI" id="CHEBI:60240"/>
    </ligand>
</feature>
<dbReference type="NCBIfam" id="NF000596">
    <property type="entry name" value="PRK00015.1-4"/>
    <property type="match status" value="1"/>
</dbReference>
<reference evidence="19 20" key="1">
    <citation type="submission" date="2021-04" db="EMBL/GenBank/DDBJ databases">
        <authorList>
            <person name="Huq M.A."/>
        </authorList>
    </citation>
    <scope>NUCLEOTIDE SEQUENCE [LARGE SCALE GENOMIC DNA]</scope>
    <source>
        <strain evidence="19 20">MAH-13</strain>
    </source>
</reference>
<keyword evidence="12 14" id="KW-0378">Hydrolase</keyword>
<evidence type="ECO:0000256" key="13">
    <source>
        <dbReference type="ARBA" id="ARBA00023211"/>
    </source>
</evidence>
<dbReference type="HAMAP" id="MF_00052_B">
    <property type="entry name" value="RNase_HII_B"/>
    <property type="match status" value="1"/>
</dbReference>
<evidence type="ECO:0000256" key="10">
    <source>
        <dbReference type="ARBA" id="ARBA00022723"/>
    </source>
</evidence>
<evidence type="ECO:0000256" key="7">
    <source>
        <dbReference type="ARBA" id="ARBA00019179"/>
    </source>
</evidence>
<evidence type="ECO:0000256" key="4">
    <source>
        <dbReference type="ARBA" id="ARBA00004496"/>
    </source>
</evidence>
<protein>
    <recommendedName>
        <fullName evidence="7 14">Ribonuclease HII</fullName>
        <shortName evidence="14">RNase HII</shortName>
        <ecNumber evidence="6 14">3.1.26.4</ecNumber>
    </recommendedName>
</protein>
<dbReference type="EC" id="3.1.26.4" evidence="6 14"/>
<evidence type="ECO:0000313" key="20">
    <source>
        <dbReference type="Proteomes" id="UP000823790"/>
    </source>
</evidence>
<evidence type="ECO:0000256" key="8">
    <source>
        <dbReference type="ARBA" id="ARBA00022490"/>
    </source>
</evidence>
<evidence type="ECO:0000256" key="11">
    <source>
        <dbReference type="ARBA" id="ARBA00022759"/>
    </source>
</evidence>
<dbReference type="InterPro" id="IPR022898">
    <property type="entry name" value="RNase_HII"/>
</dbReference>
<comment type="similarity">
    <text evidence="5 14 16">Belongs to the RNase HII family.</text>
</comment>